<name>A0A232FD01_9HYME</name>
<feature type="compositionally biased region" description="Basic and acidic residues" evidence="1">
    <location>
        <begin position="46"/>
        <end position="56"/>
    </location>
</feature>
<feature type="compositionally biased region" description="Basic and acidic residues" evidence="1">
    <location>
        <begin position="70"/>
        <end position="87"/>
    </location>
</feature>
<evidence type="ECO:0000313" key="3">
    <source>
        <dbReference type="Proteomes" id="UP000215335"/>
    </source>
</evidence>
<feature type="compositionally biased region" description="Basic and acidic residues" evidence="1">
    <location>
        <begin position="1"/>
        <end position="27"/>
    </location>
</feature>
<organism evidence="2 3">
    <name type="scientific">Trichomalopsis sarcophagae</name>
    <dbReference type="NCBI Taxonomy" id="543379"/>
    <lineage>
        <taxon>Eukaryota</taxon>
        <taxon>Metazoa</taxon>
        <taxon>Ecdysozoa</taxon>
        <taxon>Arthropoda</taxon>
        <taxon>Hexapoda</taxon>
        <taxon>Insecta</taxon>
        <taxon>Pterygota</taxon>
        <taxon>Neoptera</taxon>
        <taxon>Endopterygota</taxon>
        <taxon>Hymenoptera</taxon>
        <taxon>Apocrita</taxon>
        <taxon>Proctotrupomorpha</taxon>
        <taxon>Chalcidoidea</taxon>
        <taxon>Pteromalidae</taxon>
        <taxon>Pteromalinae</taxon>
        <taxon>Trichomalopsis</taxon>
    </lineage>
</organism>
<dbReference type="STRING" id="543379.A0A232FD01"/>
<keyword evidence="3" id="KW-1185">Reference proteome</keyword>
<gene>
    <name evidence="2" type="ORF">TSAR_007088</name>
</gene>
<protein>
    <submittedName>
        <fullName evidence="2">Uncharacterized protein</fullName>
    </submittedName>
</protein>
<evidence type="ECO:0000313" key="2">
    <source>
        <dbReference type="EMBL" id="OXU28512.1"/>
    </source>
</evidence>
<dbReference type="InterPro" id="IPR009069">
    <property type="entry name" value="Cys_alpha_HP_mot_SF"/>
</dbReference>
<feature type="region of interest" description="Disordered" evidence="1">
    <location>
        <begin position="46"/>
        <end position="87"/>
    </location>
</feature>
<evidence type="ECO:0000256" key="1">
    <source>
        <dbReference type="SAM" id="MobiDB-lite"/>
    </source>
</evidence>
<dbReference type="Proteomes" id="UP000215335">
    <property type="component" value="Unassembled WGS sequence"/>
</dbReference>
<sequence>MENNEDKKKLSEQKKKAQSKYEGRLASEDTNPCLKEQELTYKCLDEHKNDDDALQRDRRRRNIKPFLPPPEERAKIKEQFFEKRSQL</sequence>
<dbReference type="SUPFAM" id="SSF47072">
    <property type="entry name" value="Cysteine alpha-hairpin motif"/>
    <property type="match status" value="1"/>
</dbReference>
<feature type="region of interest" description="Disordered" evidence="1">
    <location>
        <begin position="1"/>
        <end position="29"/>
    </location>
</feature>
<dbReference type="AlphaFoldDB" id="A0A232FD01"/>
<proteinExistence type="predicted"/>
<dbReference type="EMBL" id="NNAY01000421">
    <property type="protein sequence ID" value="OXU28512.1"/>
    <property type="molecule type" value="Genomic_DNA"/>
</dbReference>
<accession>A0A232FD01</accession>
<reference evidence="2 3" key="1">
    <citation type="journal article" date="2017" name="Curr. Biol.">
        <title>The Evolution of Venom by Co-option of Single-Copy Genes.</title>
        <authorList>
            <person name="Martinson E.O."/>
            <person name="Mrinalini"/>
            <person name="Kelkar Y.D."/>
            <person name="Chang C.H."/>
            <person name="Werren J.H."/>
        </authorList>
    </citation>
    <scope>NUCLEOTIDE SEQUENCE [LARGE SCALE GENOMIC DNA]</scope>
    <source>
        <strain evidence="2 3">Alberta</strain>
        <tissue evidence="2">Whole body</tissue>
    </source>
</reference>
<comment type="caution">
    <text evidence="2">The sequence shown here is derived from an EMBL/GenBank/DDBJ whole genome shotgun (WGS) entry which is preliminary data.</text>
</comment>